<dbReference type="EMBL" id="JANHOG010000086">
    <property type="protein sequence ID" value="KAJ3558483.1"/>
    <property type="molecule type" value="Genomic_DNA"/>
</dbReference>
<proteinExistence type="predicted"/>
<evidence type="ECO:0000313" key="2">
    <source>
        <dbReference type="Proteomes" id="UP001148662"/>
    </source>
</evidence>
<keyword evidence="2" id="KW-1185">Reference proteome</keyword>
<dbReference type="Proteomes" id="UP001148662">
    <property type="component" value="Unassembled WGS sequence"/>
</dbReference>
<protein>
    <submittedName>
        <fullName evidence="1">Uncharacterized protein</fullName>
    </submittedName>
</protein>
<sequence>MKGQNHHSSELNQHFSCQMFSQTLACFLCALYAVAVATSVVARENIKLPLRRHLNLTGHTIVESDRARALSLRAGHLHAGTKSSSGARSIASAVITNTAVSYTAEVQIGSPAHSYTLLLDTASSFILVGISSDNPYVKTSTSKDTGQEISTSNRLGSFFGEEFLDTVTIGDLTVTDQPIVVVKPSEGSEGVDGILGLGPDDLTEGSVPGGESIPTFIDTAFLEDLIPAKVLGISFEPTTSLSAANGELTFGGVDPTRFTGSIKFVPITSTSPSNEFVGIDQSLSYAGRNILTSSGIVDTGTTLLLIATDAFSTYQAAVGATLDPITGLLQITSEQFADLQPLIFTIGGQIFEFTPNAQLWPRALNAAVGGEADGIYLIVNDLGTPSGEGLDFINGMVFLERFYTVFDSGTPQFGIATTLFTDATTN</sequence>
<comment type="caution">
    <text evidence="1">The sequence shown here is derived from an EMBL/GenBank/DDBJ whole genome shotgun (WGS) entry which is preliminary data.</text>
</comment>
<gene>
    <name evidence="1" type="ORF">NM688_g902</name>
</gene>
<name>A0ACC1TCT1_9APHY</name>
<evidence type="ECO:0000313" key="1">
    <source>
        <dbReference type="EMBL" id="KAJ3558483.1"/>
    </source>
</evidence>
<organism evidence="1 2">
    <name type="scientific">Phlebia brevispora</name>
    <dbReference type="NCBI Taxonomy" id="194682"/>
    <lineage>
        <taxon>Eukaryota</taxon>
        <taxon>Fungi</taxon>
        <taxon>Dikarya</taxon>
        <taxon>Basidiomycota</taxon>
        <taxon>Agaricomycotina</taxon>
        <taxon>Agaricomycetes</taxon>
        <taxon>Polyporales</taxon>
        <taxon>Meruliaceae</taxon>
        <taxon>Phlebia</taxon>
    </lineage>
</organism>
<accession>A0ACC1TCT1</accession>
<reference evidence="1" key="1">
    <citation type="submission" date="2022-07" db="EMBL/GenBank/DDBJ databases">
        <title>Genome Sequence of Phlebia brevispora.</title>
        <authorList>
            <person name="Buettner E."/>
        </authorList>
    </citation>
    <scope>NUCLEOTIDE SEQUENCE</scope>
    <source>
        <strain evidence="1">MPL23</strain>
    </source>
</reference>